<dbReference type="Pfam" id="PF04932">
    <property type="entry name" value="Wzy_C"/>
    <property type="match status" value="1"/>
</dbReference>
<dbReference type="GeneID" id="57503934"/>
<dbReference type="GO" id="GO:0016020">
    <property type="term" value="C:membrane"/>
    <property type="evidence" value="ECO:0007669"/>
    <property type="project" value="UniProtKB-SubCell"/>
</dbReference>
<organism evidence="6 7">
    <name type="scientific">Raoultella terrigena</name>
    <name type="common">Klebsiella terrigena</name>
    <dbReference type="NCBI Taxonomy" id="577"/>
    <lineage>
        <taxon>Bacteria</taxon>
        <taxon>Pseudomonadati</taxon>
        <taxon>Pseudomonadota</taxon>
        <taxon>Gammaproteobacteria</taxon>
        <taxon>Enterobacterales</taxon>
        <taxon>Enterobacteriaceae</taxon>
        <taxon>Klebsiella/Raoultella group</taxon>
        <taxon>Raoultella</taxon>
    </lineage>
</organism>
<evidence type="ECO:0000313" key="7">
    <source>
        <dbReference type="Proteomes" id="UP000332594"/>
    </source>
</evidence>
<feature type="domain" description="O-antigen ligase-related" evidence="5">
    <location>
        <begin position="179"/>
        <end position="326"/>
    </location>
</feature>
<evidence type="ECO:0000256" key="3">
    <source>
        <dbReference type="ARBA" id="ARBA00022989"/>
    </source>
</evidence>
<evidence type="ECO:0000313" key="6">
    <source>
        <dbReference type="EMBL" id="VFS78359.1"/>
    </source>
</evidence>
<keyword evidence="2" id="KW-0812">Transmembrane</keyword>
<reference evidence="6 7" key="1">
    <citation type="submission" date="2019-03" db="EMBL/GenBank/DDBJ databases">
        <authorList>
            <consortium name="Pathogen Informatics"/>
        </authorList>
    </citation>
    <scope>NUCLEOTIDE SEQUENCE [LARGE SCALE GENOMIC DNA]</scope>
    <source>
        <strain evidence="6 7">NCTC13038</strain>
    </source>
</reference>
<name>A0A485CAY1_RAOTE</name>
<evidence type="ECO:0000256" key="2">
    <source>
        <dbReference type="ARBA" id="ARBA00022692"/>
    </source>
</evidence>
<dbReference type="InterPro" id="IPR007016">
    <property type="entry name" value="O-antigen_ligase-rel_domated"/>
</dbReference>
<dbReference type="AlphaFoldDB" id="A0A485CAY1"/>
<gene>
    <name evidence="6" type="ORF">NCTC13038_03875</name>
</gene>
<accession>A0A485CAY1</accession>
<evidence type="ECO:0000256" key="4">
    <source>
        <dbReference type="ARBA" id="ARBA00023136"/>
    </source>
</evidence>
<keyword evidence="4" id="KW-0472">Membrane</keyword>
<dbReference type="EMBL" id="CAADJG010000002">
    <property type="protein sequence ID" value="VFS78359.1"/>
    <property type="molecule type" value="Genomic_DNA"/>
</dbReference>
<protein>
    <recommendedName>
        <fullName evidence="5">O-antigen ligase-related domain-containing protein</fullName>
    </recommendedName>
</protein>
<proteinExistence type="predicted"/>
<evidence type="ECO:0000259" key="5">
    <source>
        <dbReference type="Pfam" id="PF04932"/>
    </source>
</evidence>
<evidence type="ECO:0000256" key="1">
    <source>
        <dbReference type="ARBA" id="ARBA00004141"/>
    </source>
</evidence>
<comment type="subcellular location">
    <subcellularLocation>
        <location evidence="1">Membrane</location>
        <topology evidence="1">Multi-pass membrane protein</topology>
    </subcellularLocation>
</comment>
<sequence>MLVNGFGTTNKCESFTIWSIVILSVLGATYTAKLLPISETGLLEVIFLLSSALALITTGINKSAMFISNAFLIYLFYSFVTVTLITHANLLDFIQAYKSYYYFILLGVFYKKAIFSEKVVERLFKFLLFVFIVKYSFDKFALKIDRPTVLIENNFELILLILLYYYVNIIKKDANIINTLLMLVVCIISGSRSSLIAMMIAILFSFDRRLDIKKIVMMTLVPLAVLGVYMIFQARLEDSGGSSYEQIDRYRFFLEFLSSTSEWPWWKFFTGSTALTPLSAISCGNLSYYHLLFSYAGDGKCYSVILHSFLLRVIYDHGIFGFVVLLIVLNLFLNKFSLKNKFCIIAILMATAMSVSSLNNVYVSLALVFFIGAEKNYRVTNGTT</sequence>
<dbReference type="RefSeq" id="WP_134527009.1">
    <property type="nucleotide sequence ID" value="NZ_BJNO01000003.1"/>
</dbReference>
<keyword evidence="3" id="KW-1133">Transmembrane helix</keyword>
<dbReference type="Proteomes" id="UP000332594">
    <property type="component" value="Unassembled WGS sequence"/>
</dbReference>